<organism evidence="9 10">
    <name type="scientific">Cereibacter ovatus</name>
    <dbReference type="NCBI Taxonomy" id="439529"/>
    <lineage>
        <taxon>Bacteria</taxon>
        <taxon>Pseudomonadati</taxon>
        <taxon>Pseudomonadota</taxon>
        <taxon>Alphaproteobacteria</taxon>
        <taxon>Rhodobacterales</taxon>
        <taxon>Paracoccaceae</taxon>
        <taxon>Cereibacter</taxon>
    </lineage>
</organism>
<feature type="transmembrane region" description="Helical" evidence="7">
    <location>
        <begin position="119"/>
        <end position="139"/>
    </location>
</feature>
<evidence type="ECO:0000256" key="4">
    <source>
        <dbReference type="ARBA" id="ARBA00022692"/>
    </source>
</evidence>
<dbReference type="InterPro" id="IPR035906">
    <property type="entry name" value="MetI-like_sf"/>
</dbReference>
<feature type="transmembrane region" description="Helical" evidence="7">
    <location>
        <begin position="151"/>
        <end position="174"/>
    </location>
</feature>
<keyword evidence="10" id="KW-1185">Reference proteome</keyword>
<dbReference type="PANTHER" id="PTHR43163:SF8">
    <property type="entry name" value="D,D-DIPEPTIDE TRANSPORT SYSTEM PERMEASE PROTEIN DDPB-RELATED"/>
    <property type="match status" value="1"/>
</dbReference>
<dbReference type="OrthoDB" id="9807402at2"/>
<dbReference type="Pfam" id="PF19300">
    <property type="entry name" value="BPD_transp_1_N"/>
    <property type="match status" value="1"/>
</dbReference>
<dbReference type="PANTHER" id="PTHR43163">
    <property type="entry name" value="DIPEPTIDE TRANSPORT SYSTEM PERMEASE PROTEIN DPPB-RELATED"/>
    <property type="match status" value="1"/>
</dbReference>
<dbReference type="EMBL" id="OAOQ01000005">
    <property type="protein sequence ID" value="SNX70221.1"/>
    <property type="molecule type" value="Genomic_DNA"/>
</dbReference>
<keyword evidence="6 7" id="KW-0472">Membrane</keyword>
<dbReference type="InterPro" id="IPR000515">
    <property type="entry name" value="MetI-like"/>
</dbReference>
<evidence type="ECO:0000256" key="7">
    <source>
        <dbReference type="RuleBase" id="RU363032"/>
    </source>
</evidence>
<dbReference type="GO" id="GO:0071916">
    <property type="term" value="F:dipeptide transmembrane transporter activity"/>
    <property type="evidence" value="ECO:0007669"/>
    <property type="project" value="TreeGrafter"/>
</dbReference>
<comment type="similarity">
    <text evidence="7">Belongs to the binding-protein-dependent transport system permease family.</text>
</comment>
<accession>A0A285CRQ1</accession>
<dbReference type="PROSITE" id="PS50928">
    <property type="entry name" value="ABC_TM1"/>
    <property type="match status" value="1"/>
</dbReference>
<evidence type="ECO:0000256" key="5">
    <source>
        <dbReference type="ARBA" id="ARBA00022989"/>
    </source>
</evidence>
<dbReference type="GO" id="GO:0005886">
    <property type="term" value="C:plasma membrane"/>
    <property type="evidence" value="ECO:0007669"/>
    <property type="project" value="UniProtKB-SubCell"/>
</dbReference>
<evidence type="ECO:0000256" key="1">
    <source>
        <dbReference type="ARBA" id="ARBA00004651"/>
    </source>
</evidence>
<comment type="subcellular location">
    <subcellularLocation>
        <location evidence="1 7">Cell membrane</location>
        <topology evidence="1 7">Multi-pass membrane protein</topology>
    </subcellularLocation>
</comment>
<dbReference type="AlphaFoldDB" id="A0A285CRQ1"/>
<name>A0A285CRQ1_9RHOB</name>
<dbReference type="Gene3D" id="1.10.3720.10">
    <property type="entry name" value="MetI-like"/>
    <property type="match status" value="1"/>
</dbReference>
<evidence type="ECO:0000256" key="2">
    <source>
        <dbReference type="ARBA" id="ARBA00022448"/>
    </source>
</evidence>
<keyword evidence="5 7" id="KW-1133">Transmembrane helix</keyword>
<dbReference type="InterPro" id="IPR045621">
    <property type="entry name" value="BPD_transp_1_N"/>
</dbReference>
<evidence type="ECO:0000256" key="3">
    <source>
        <dbReference type="ARBA" id="ARBA00022475"/>
    </source>
</evidence>
<keyword evidence="2 7" id="KW-0813">Transport</keyword>
<feature type="transmembrane region" description="Helical" evidence="7">
    <location>
        <begin position="322"/>
        <end position="346"/>
    </location>
</feature>
<feature type="domain" description="ABC transmembrane type-1" evidence="8">
    <location>
        <begin position="112"/>
        <end position="343"/>
    </location>
</feature>
<feature type="transmembrane region" description="Helical" evidence="7">
    <location>
        <begin position="274"/>
        <end position="302"/>
    </location>
</feature>
<feature type="transmembrane region" description="Helical" evidence="7">
    <location>
        <begin position="25"/>
        <end position="44"/>
    </location>
</feature>
<gene>
    <name evidence="9" type="ORF">SAMN05878503_105130</name>
</gene>
<sequence length="356" mass="38638">MTGTPQIGRGRKGALFLWLWKGVKVALTVAVTFLGLLLVTFAISRFMSVDPVLRAVGDRASQSTYDAMFLEMGLDRPVWEQFWIYLTNVLSGDLGSSFLTKRPVIDDLARVFPATVELATVGIVIGTLFGIPLGVISAVKQGRAIDQIVRVLGLVGYSAPIFWLGLLGLLLFYAQLGWVAGPGRIDIAHEYSFTATTGLLLLDSAMQGAWAAFGNALSHIILPGALLGYFSMAYISRMTRSFMLAELAQEYVTTARVKGVPEWRIIWVHALRNAAVPLVTVVALSYAGLLEGSVLTETVFAWPGLGLYLTNSLQVADMNAVLGGTLVIGAVFVSLNLLSDLLYTLLDPRTRRQVRP</sequence>
<keyword evidence="3" id="KW-1003">Cell membrane</keyword>
<protein>
    <submittedName>
        <fullName evidence="9">Peptide/nickel transport system permease protein</fullName>
    </submittedName>
</protein>
<dbReference type="CDD" id="cd06261">
    <property type="entry name" value="TM_PBP2"/>
    <property type="match status" value="1"/>
</dbReference>
<evidence type="ECO:0000313" key="9">
    <source>
        <dbReference type="EMBL" id="SNX70221.1"/>
    </source>
</evidence>
<dbReference type="SUPFAM" id="SSF161098">
    <property type="entry name" value="MetI-like"/>
    <property type="match status" value="1"/>
</dbReference>
<keyword evidence="4 7" id="KW-0812">Transmembrane</keyword>
<evidence type="ECO:0000259" key="8">
    <source>
        <dbReference type="PROSITE" id="PS50928"/>
    </source>
</evidence>
<dbReference type="Proteomes" id="UP000219467">
    <property type="component" value="Unassembled WGS sequence"/>
</dbReference>
<evidence type="ECO:0000256" key="6">
    <source>
        <dbReference type="ARBA" id="ARBA00023136"/>
    </source>
</evidence>
<feature type="transmembrane region" description="Helical" evidence="7">
    <location>
        <begin position="209"/>
        <end position="235"/>
    </location>
</feature>
<dbReference type="Pfam" id="PF00528">
    <property type="entry name" value="BPD_transp_1"/>
    <property type="match status" value="1"/>
</dbReference>
<reference evidence="10" key="1">
    <citation type="submission" date="2017-08" db="EMBL/GenBank/DDBJ databases">
        <authorList>
            <person name="Varghese N."/>
            <person name="Submissions S."/>
        </authorList>
    </citation>
    <scope>NUCLEOTIDE SEQUENCE [LARGE SCALE GENOMIC DNA]</scope>
    <source>
        <strain evidence="10">JA234</strain>
    </source>
</reference>
<evidence type="ECO:0000313" key="10">
    <source>
        <dbReference type="Proteomes" id="UP000219467"/>
    </source>
</evidence>
<dbReference type="RefSeq" id="WP_097030214.1">
    <property type="nucleotide sequence ID" value="NZ_OAOQ01000005.1"/>
</dbReference>
<proteinExistence type="inferred from homology"/>